<name>W4M9D0_9BACT</name>
<proteinExistence type="predicted"/>
<reference evidence="1 2" key="1">
    <citation type="journal article" date="2014" name="Nature">
        <title>An environmental bacterial taxon with a large and distinct metabolic repertoire.</title>
        <authorList>
            <person name="Wilson M.C."/>
            <person name="Mori T."/>
            <person name="Ruckert C."/>
            <person name="Uria A.R."/>
            <person name="Helf M.J."/>
            <person name="Takada K."/>
            <person name="Gernert C."/>
            <person name="Steffens U.A."/>
            <person name="Heycke N."/>
            <person name="Schmitt S."/>
            <person name="Rinke C."/>
            <person name="Helfrich E.J."/>
            <person name="Brachmann A.O."/>
            <person name="Gurgui C."/>
            <person name="Wakimoto T."/>
            <person name="Kracht M."/>
            <person name="Crusemann M."/>
            <person name="Hentschel U."/>
            <person name="Abe I."/>
            <person name="Matsunaga S."/>
            <person name="Kalinowski J."/>
            <person name="Takeyama H."/>
            <person name="Piel J."/>
        </authorList>
    </citation>
    <scope>NUCLEOTIDE SEQUENCE [LARGE SCALE GENOMIC DNA]</scope>
    <source>
        <strain evidence="2">TSY2</strain>
    </source>
</reference>
<dbReference type="SUPFAM" id="SSF47413">
    <property type="entry name" value="lambda repressor-like DNA-binding domains"/>
    <property type="match status" value="1"/>
</dbReference>
<dbReference type="GO" id="GO:0003677">
    <property type="term" value="F:DNA binding"/>
    <property type="evidence" value="ECO:0007669"/>
    <property type="project" value="InterPro"/>
</dbReference>
<evidence type="ECO:0000313" key="2">
    <source>
        <dbReference type="Proteomes" id="UP000019140"/>
    </source>
</evidence>
<protein>
    <submittedName>
        <fullName evidence="1">Fis family transcriptional regulator</fullName>
    </submittedName>
</protein>
<organism evidence="1 2">
    <name type="scientific">Candidatus Entotheonella gemina</name>
    <dbReference type="NCBI Taxonomy" id="1429439"/>
    <lineage>
        <taxon>Bacteria</taxon>
        <taxon>Pseudomonadati</taxon>
        <taxon>Nitrospinota/Tectimicrobiota group</taxon>
        <taxon>Candidatus Tectimicrobiota</taxon>
        <taxon>Candidatus Entotheonellia</taxon>
        <taxon>Candidatus Entotheonellales</taxon>
        <taxon>Candidatus Entotheonellaceae</taxon>
        <taxon>Candidatus Entotheonella</taxon>
    </lineage>
</organism>
<dbReference type="HOGENOM" id="CLU_153953_0_1_7"/>
<gene>
    <name evidence="1" type="ORF">ETSY2_18285</name>
</gene>
<evidence type="ECO:0000313" key="1">
    <source>
        <dbReference type="EMBL" id="ETX06237.1"/>
    </source>
</evidence>
<dbReference type="EMBL" id="AZHX01000751">
    <property type="protein sequence ID" value="ETX06237.1"/>
    <property type="molecule type" value="Genomic_DNA"/>
</dbReference>
<dbReference type="AlphaFoldDB" id="W4M9D0"/>
<dbReference type="Gene3D" id="1.10.260.40">
    <property type="entry name" value="lambda repressor-like DNA-binding domains"/>
    <property type="match status" value="1"/>
</dbReference>
<sequence length="100" mass="11033">MSQNLNPHLGSSFDDFLAEEGLLEVCEEQAIKELLAEQIERAMAEQGLTRTAMAARMQTSRAALNRLLDPNNSSVTLHTLQKAAQVVGKRLRLELLDAAE</sequence>
<keyword evidence="2" id="KW-1185">Reference proteome</keyword>
<dbReference type="Proteomes" id="UP000019140">
    <property type="component" value="Unassembled WGS sequence"/>
</dbReference>
<accession>W4M9D0</accession>
<dbReference type="PATRIC" id="fig|1429439.4.peg.3101"/>
<dbReference type="InterPro" id="IPR010982">
    <property type="entry name" value="Lambda_DNA-bd_dom_sf"/>
</dbReference>
<comment type="caution">
    <text evidence="1">The sequence shown here is derived from an EMBL/GenBank/DDBJ whole genome shotgun (WGS) entry which is preliminary data.</text>
</comment>